<gene>
    <name evidence="1" type="ORF">TRFO_17980</name>
</gene>
<dbReference type="PANTHER" id="PTHR12761:SF1">
    <property type="entry name" value="BLOC-3 COMPLEX MEMBER HPS1"/>
    <property type="match status" value="1"/>
</dbReference>
<dbReference type="RefSeq" id="XP_068365421.1">
    <property type="nucleotide sequence ID" value="XM_068499902.1"/>
</dbReference>
<dbReference type="InterPro" id="IPR026053">
    <property type="entry name" value="HPS1"/>
</dbReference>
<reference evidence="1" key="1">
    <citation type="submission" date="2016-10" db="EMBL/GenBank/DDBJ databases">
        <authorList>
            <person name="Benchimol M."/>
            <person name="Almeida L.G."/>
            <person name="Vasconcelos A.T."/>
            <person name="Perreira-Neves A."/>
            <person name="Rosa I.A."/>
            <person name="Tasca T."/>
            <person name="Bogo M.R."/>
            <person name="de Souza W."/>
        </authorList>
    </citation>
    <scope>NUCLEOTIDE SEQUENCE [LARGE SCALE GENOMIC DNA]</scope>
    <source>
        <strain evidence="1">K</strain>
    </source>
</reference>
<dbReference type="PANTHER" id="PTHR12761">
    <property type="entry name" value="HERMANSKY-PUDLAK SYNDROME PROTEIN 1"/>
    <property type="match status" value="1"/>
</dbReference>
<keyword evidence="2" id="KW-1185">Reference proteome</keyword>
<evidence type="ECO:0000313" key="2">
    <source>
        <dbReference type="Proteomes" id="UP000179807"/>
    </source>
</evidence>
<protein>
    <recommendedName>
        <fullName evidence="3">FUZ/MON1/HPS1 first Longin domain-containing protein</fullName>
    </recommendedName>
</protein>
<comment type="caution">
    <text evidence="1">The sequence shown here is derived from an EMBL/GenBank/DDBJ whole genome shotgun (WGS) entry which is preliminary data.</text>
</comment>
<dbReference type="OrthoDB" id="10266485at2759"/>
<dbReference type="GO" id="GO:0005085">
    <property type="term" value="F:guanyl-nucleotide exchange factor activity"/>
    <property type="evidence" value="ECO:0007669"/>
    <property type="project" value="TreeGrafter"/>
</dbReference>
<dbReference type="EMBL" id="MLAK01000567">
    <property type="protein sequence ID" value="OHT12285.1"/>
    <property type="molecule type" value="Genomic_DNA"/>
</dbReference>
<dbReference type="GO" id="GO:0031085">
    <property type="term" value="C:BLOC-3 complex"/>
    <property type="evidence" value="ECO:0007669"/>
    <property type="project" value="TreeGrafter"/>
</dbReference>
<organism evidence="1 2">
    <name type="scientific">Tritrichomonas foetus</name>
    <dbReference type="NCBI Taxonomy" id="1144522"/>
    <lineage>
        <taxon>Eukaryota</taxon>
        <taxon>Metamonada</taxon>
        <taxon>Parabasalia</taxon>
        <taxon>Tritrichomonadida</taxon>
        <taxon>Tritrichomonadidae</taxon>
        <taxon>Tritrichomonas</taxon>
    </lineage>
</organism>
<sequence>MNLDTKVRVISDTTTFYPVEKDGEESHHRNDNMSLRTTLVYLHEQMGEDFQFFTADDLFVVLQQWRGMLFFIQTNNARFQEVMRLQLQTIREILIFLFGTKFESVMKRSISMDKRKVFSQYVDNYLALCQEDYVYLLNAMRVDSDSKEMSDFFLKVVSSIAPDFDINMLNVILFNKNKIVARYDAPNAVKVDPETFLTLSVFERVEYSELDNQISDDIQKNNKFDASFVESPNNSSMKHKNAFLRIERTPVACLLSSSRLGESSPFVILVATQNMKISEEMRQLIMKFISAVTSQLMKFVVPQPEPQPIQVMEELIHYILIDRTHGNVWELPLDLSTGFLMDYLHIDDEDEAIEKMQKLTQQMAAYGMSAMMRGYTTMMWGEQDFQFCYELRFEDEDHEILKPTHVFSPPPFNDDNGINYRLITNSLFPNDEGITCLELLSVYQGKVQVKTVMQANETLFDIYRQTHT</sequence>
<dbReference type="Proteomes" id="UP000179807">
    <property type="component" value="Unassembled WGS sequence"/>
</dbReference>
<proteinExistence type="predicted"/>
<dbReference type="GeneID" id="94834606"/>
<name>A0A1J4KS38_9EUKA</name>
<evidence type="ECO:0008006" key="3">
    <source>
        <dbReference type="Google" id="ProtNLM"/>
    </source>
</evidence>
<accession>A0A1J4KS38</accession>
<dbReference type="VEuPathDB" id="TrichDB:TRFO_17980"/>
<evidence type="ECO:0000313" key="1">
    <source>
        <dbReference type="EMBL" id="OHT12285.1"/>
    </source>
</evidence>
<dbReference type="AlphaFoldDB" id="A0A1J4KS38"/>